<sequence>MLDPGLDLGPDQYNISEDCRVQLRRLAEYGGPQPLPLPTAVIIVCCIPMVIIILLTIFGNLLVLFFKARVGRTNTTLLVWNLGLTDFLVGLIVLPLGAFHLAYRKWIFGRFMCRVWVAADVTFCTCSVVSLLSSIISFIRFSKDFLNSLHCTPSLVSLFPFIITFTEIQDGS</sequence>
<keyword evidence="8" id="KW-0807">Transducer</keyword>
<organism evidence="13">
    <name type="scientific">Haemonchus placei</name>
    <name type="common">Barber's pole worm</name>
    <dbReference type="NCBI Taxonomy" id="6290"/>
    <lineage>
        <taxon>Eukaryota</taxon>
        <taxon>Metazoa</taxon>
        <taxon>Ecdysozoa</taxon>
        <taxon>Nematoda</taxon>
        <taxon>Chromadorea</taxon>
        <taxon>Rhabditida</taxon>
        <taxon>Rhabditina</taxon>
        <taxon>Rhabditomorpha</taxon>
        <taxon>Strongyloidea</taxon>
        <taxon>Trichostrongylidae</taxon>
        <taxon>Haemonchus</taxon>
    </lineage>
</organism>
<dbReference type="OMA" id="MEIAGCP"/>
<keyword evidence="4 9" id="KW-1133">Transmembrane helix</keyword>
<dbReference type="SUPFAM" id="SSF81321">
    <property type="entry name" value="Family A G protein-coupled receptor-like"/>
    <property type="match status" value="1"/>
</dbReference>
<evidence type="ECO:0000256" key="4">
    <source>
        <dbReference type="ARBA" id="ARBA00022989"/>
    </source>
</evidence>
<evidence type="ECO:0000256" key="7">
    <source>
        <dbReference type="ARBA" id="ARBA00023170"/>
    </source>
</evidence>
<evidence type="ECO:0000256" key="1">
    <source>
        <dbReference type="ARBA" id="ARBA00004651"/>
    </source>
</evidence>
<keyword evidence="12" id="KW-1185">Reference proteome</keyword>
<dbReference type="Gene3D" id="1.20.1070.10">
    <property type="entry name" value="Rhodopsin 7-helix transmembrane proteins"/>
    <property type="match status" value="1"/>
</dbReference>
<keyword evidence="2" id="KW-1003">Cell membrane</keyword>
<name>A0A0N4W8Q1_HAEPC</name>
<keyword evidence="7" id="KW-0675">Receptor</keyword>
<feature type="transmembrane region" description="Helical" evidence="9">
    <location>
        <begin position="40"/>
        <end position="66"/>
    </location>
</feature>
<evidence type="ECO:0000256" key="6">
    <source>
        <dbReference type="ARBA" id="ARBA00023136"/>
    </source>
</evidence>
<dbReference type="PRINTS" id="PR00237">
    <property type="entry name" value="GPCRRHODOPSN"/>
</dbReference>
<evidence type="ECO:0000256" key="9">
    <source>
        <dbReference type="SAM" id="Phobius"/>
    </source>
</evidence>
<protein>
    <submittedName>
        <fullName evidence="13">G_PROTEIN_RECEP_F1_2 domain-containing protein</fullName>
    </submittedName>
</protein>
<proteinExistence type="predicted"/>
<keyword evidence="3 9" id="KW-0812">Transmembrane</keyword>
<gene>
    <name evidence="11" type="ORF">HPLM_LOCUS6596</name>
</gene>
<dbReference type="InterPro" id="IPR017452">
    <property type="entry name" value="GPCR_Rhodpsn_7TM"/>
</dbReference>
<feature type="transmembrane region" description="Helical" evidence="9">
    <location>
        <begin position="115"/>
        <end position="139"/>
    </location>
</feature>
<dbReference type="GO" id="GO:0007200">
    <property type="term" value="P:phospholipase C-activating G protein-coupled receptor signaling pathway"/>
    <property type="evidence" value="ECO:0007669"/>
    <property type="project" value="TreeGrafter"/>
</dbReference>
<evidence type="ECO:0000259" key="10">
    <source>
        <dbReference type="PROSITE" id="PS50262"/>
    </source>
</evidence>
<dbReference type="WBParaSite" id="HPLM_0000660401-mRNA-1">
    <property type="protein sequence ID" value="HPLM_0000660401-mRNA-1"/>
    <property type="gene ID" value="HPLM_0000660401"/>
</dbReference>
<dbReference type="STRING" id="6290.A0A0N4W8Q1"/>
<dbReference type="AlphaFoldDB" id="A0A0N4W8Q1"/>
<keyword evidence="6 9" id="KW-0472">Membrane</keyword>
<evidence type="ECO:0000256" key="5">
    <source>
        <dbReference type="ARBA" id="ARBA00023040"/>
    </source>
</evidence>
<dbReference type="Pfam" id="PF00001">
    <property type="entry name" value="7tm_1"/>
    <property type="match status" value="1"/>
</dbReference>
<evidence type="ECO:0000256" key="2">
    <source>
        <dbReference type="ARBA" id="ARBA00022475"/>
    </source>
</evidence>
<keyword evidence="5" id="KW-0297">G-protein coupled receptor</keyword>
<comment type="subcellular location">
    <subcellularLocation>
        <location evidence="1">Cell membrane</location>
        <topology evidence="1">Multi-pass membrane protein</topology>
    </subcellularLocation>
</comment>
<evidence type="ECO:0000256" key="8">
    <source>
        <dbReference type="ARBA" id="ARBA00023224"/>
    </source>
</evidence>
<feature type="domain" description="G-protein coupled receptors family 1 profile" evidence="10">
    <location>
        <begin position="56"/>
        <end position="132"/>
    </location>
</feature>
<dbReference type="GO" id="GO:0004937">
    <property type="term" value="F:alpha1-adrenergic receptor activity"/>
    <property type="evidence" value="ECO:0007669"/>
    <property type="project" value="TreeGrafter"/>
</dbReference>
<dbReference type="GO" id="GO:0071880">
    <property type="term" value="P:adenylate cyclase-activating adrenergic receptor signaling pathway"/>
    <property type="evidence" value="ECO:0007669"/>
    <property type="project" value="TreeGrafter"/>
</dbReference>
<dbReference type="EMBL" id="UZAF01016517">
    <property type="protein sequence ID" value="VDO29483.1"/>
    <property type="molecule type" value="Genomic_DNA"/>
</dbReference>
<feature type="transmembrane region" description="Helical" evidence="9">
    <location>
        <begin position="78"/>
        <end position="103"/>
    </location>
</feature>
<evidence type="ECO:0000313" key="12">
    <source>
        <dbReference type="Proteomes" id="UP000268014"/>
    </source>
</evidence>
<dbReference type="InterPro" id="IPR000276">
    <property type="entry name" value="GPCR_Rhodpsn"/>
</dbReference>
<reference evidence="11 12" key="2">
    <citation type="submission" date="2018-11" db="EMBL/GenBank/DDBJ databases">
        <authorList>
            <consortium name="Pathogen Informatics"/>
        </authorList>
    </citation>
    <scope>NUCLEOTIDE SEQUENCE [LARGE SCALE GENOMIC DNA]</scope>
    <source>
        <strain evidence="11 12">MHpl1</strain>
    </source>
</reference>
<reference evidence="13" key="1">
    <citation type="submission" date="2017-02" db="UniProtKB">
        <authorList>
            <consortium name="WormBaseParasite"/>
        </authorList>
    </citation>
    <scope>IDENTIFICATION</scope>
</reference>
<evidence type="ECO:0000256" key="3">
    <source>
        <dbReference type="ARBA" id="ARBA00022692"/>
    </source>
</evidence>
<dbReference type="GO" id="GO:0043410">
    <property type="term" value="P:positive regulation of MAPK cascade"/>
    <property type="evidence" value="ECO:0007669"/>
    <property type="project" value="TreeGrafter"/>
</dbReference>
<evidence type="ECO:0000313" key="13">
    <source>
        <dbReference type="WBParaSite" id="HPLM_0000660401-mRNA-1"/>
    </source>
</evidence>
<dbReference type="PANTHER" id="PTHR24248:SF72">
    <property type="entry name" value="G-PROTEIN COUPLED RECEPTORS FAMILY 1 PROFILE DOMAIN-CONTAINING PROTEIN"/>
    <property type="match status" value="1"/>
</dbReference>
<dbReference type="OrthoDB" id="5977853at2759"/>
<dbReference type="GO" id="GO:0005886">
    <property type="term" value="C:plasma membrane"/>
    <property type="evidence" value="ECO:0007669"/>
    <property type="project" value="UniProtKB-SubCell"/>
</dbReference>
<accession>A0A0N4W8Q1</accession>
<dbReference type="GO" id="GO:0007204">
    <property type="term" value="P:positive regulation of cytosolic calcium ion concentration"/>
    <property type="evidence" value="ECO:0007669"/>
    <property type="project" value="TreeGrafter"/>
</dbReference>
<evidence type="ECO:0000313" key="11">
    <source>
        <dbReference type="EMBL" id="VDO29483.1"/>
    </source>
</evidence>
<dbReference type="GO" id="GO:0007267">
    <property type="term" value="P:cell-cell signaling"/>
    <property type="evidence" value="ECO:0007669"/>
    <property type="project" value="TreeGrafter"/>
</dbReference>
<dbReference type="PROSITE" id="PS50262">
    <property type="entry name" value="G_PROTEIN_RECEP_F1_2"/>
    <property type="match status" value="1"/>
</dbReference>
<dbReference type="Proteomes" id="UP000268014">
    <property type="component" value="Unassembled WGS sequence"/>
</dbReference>
<dbReference type="PANTHER" id="PTHR24248">
    <property type="entry name" value="ADRENERGIC RECEPTOR-RELATED G-PROTEIN COUPLED RECEPTOR"/>
    <property type="match status" value="1"/>
</dbReference>